<feature type="non-terminal residue" evidence="4">
    <location>
        <position position="55"/>
    </location>
</feature>
<gene>
    <name evidence="5" type="ORF">G0J37_22180</name>
    <name evidence="4" type="ORF">G0J44_22930</name>
    <name evidence="2" type="ORF">G0J47_22825</name>
    <name evidence="3" type="ORF">G0J55_22710</name>
</gene>
<evidence type="ECO:0000256" key="1">
    <source>
        <dbReference type="SAM" id="SignalP"/>
    </source>
</evidence>
<dbReference type="InterPro" id="IPR018696">
    <property type="entry name" value="DUF2195"/>
</dbReference>
<feature type="signal peptide" evidence="1">
    <location>
        <begin position="1"/>
        <end position="23"/>
    </location>
</feature>
<dbReference type="EMBL" id="DAANBZ010000031">
    <property type="protein sequence ID" value="HAC9200062.1"/>
    <property type="molecule type" value="Genomic_DNA"/>
</dbReference>
<dbReference type="EMBL" id="DAANBG010000029">
    <property type="protein sequence ID" value="HAC9111786.1"/>
    <property type="molecule type" value="Genomic_DNA"/>
</dbReference>
<dbReference type="EMBL" id="DAANCC010000030">
    <property type="protein sequence ID" value="HAC9219347.1"/>
    <property type="molecule type" value="Genomic_DNA"/>
</dbReference>
<protein>
    <submittedName>
        <fullName evidence="4">DUF2195 family protein</fullName>
    </submittedName>
</protein>
<evidence type="ECO:0000313" key="2">
    <source>
        <dbReference type="EMBL" id="HAC9111786.1"/>
    </source>
</evidence>
<sequence>MKKYAVEVLFMSACAGMFLPVFAWGGTDVNIDNPLAECVDIHPVHRQEMDNLTIL</sequence>
<reference evidence="4" key="2">
    <citation type="submission" date="2019-01" db="EMBL/GenBank/DDBJ databases">
        <authorList>
            <consortium name="NCBI Pathogen Detection Project"/>
        </authorList>
    </citation>
    <scope>NUCLEOTIDE SEQUENCE</scope>
    <source>
        <strain evidence="4">S05996-14</strain>
        <strain evidence="2">S06004-14</strain>
        <strain evidence="5">S06031-14</strain>
        <strain evidence="3">S06045-14</strain>
    </source>
</reference>
<accession>A0A706KLP6</accession>
<dbReference type="AlphaFoldDB" id="A0A706KLP6"/>
<proteinExistence type="predicted"/>
<keyword evidence="1" id="KW-0732">Signal</keyword>
<dbReference type="EMBL" id="DAANBH010000030">
    <property type="protein sequence ID" value="HAC9121417.1"/>
    <property type="molecule type" value="Genomic_DNA"/>
</dbReference>
<organism evidence="4">
    <name type="scientific">Salmonella typhimurium</name>
    <dbReference type="NCBI Taxonomy" id="90371"/>
    <lineage>
        <taxon>Bacteria</taxon>
        <taxon>Pseudomonadati</taxon>
        <taxon>Pseudomonadota</taxon>
        <taxon>Gammaproteobacteria</taxon>
        <taxon>Enterobacterales</taxon>
        <taxon>Enterobacteriaceae</taxon>
        <taxon>Salmonella</taxon>
    </lineage>
</organism>
<name>A0A706KLP6_SALTM</name>
<evidence type="ECO:0000313" key="5">
    <source>
        <dbReference type="EMBL" id="HAC9219347.1"/>
    </source>
</evidence>
<reference evidence="4" key="1">
    <citation type="journal article" date="2018" name="Genome Biol.">
        <title>SKESA: strategic k-mer extension for scrupulous assemblies.</title>
        <authorList>
            <person name="Souvorov A."/>
            <person name="Agarwala R."/>
            <person name="Lipman D.J."/>
        </authorList>
    </citation>
    <scope>NUCLEOTIDE SEQUENCE</scope>
    <source>
        <strain evidence="4">S05996-14</strain>
        <strain evidence="2">S06004-14</strain>
        <strain evidence="5">S06031-14</strain>
        <strain evidence="3">S06045-14</strain>
    </source>
</reference>
<evidence type="ECO:0000313" key="3">
    <source>
        <dbReference type="EMBL" id="HAC9121417.1"/>
    </source>
</evidence>
<feature type="chain" id="PRO_5036194584" evidence="1">
    <location>
        <begin position="24"/>
        <end position="55"/>
    </location>
</feature>
<dbReference type="Pfam" id="PF09961">
    <property type="entry name" value="DUF2195"/>
    <property type="match status" value="1"/>
</dbReference>
<evidence type="ECO:0000313" key="4">
    <source>
        <dbReference type="EMBL" id="HAC9200062.1"/>
    </source>
</evidence>
<comment type="caution">
    <text evidence="4">The sequence shown here is derived from an EMBL/GenBank/DDBJ whole genome shotgun (WGS) entry which is preliminary data.</text>
</comment>